<dbReference type="STRING" id="742743.HMPREF9453_01189"/>
<dbReference type="EMBL" id="ADLT01000038">
    <property type="protein sequence ID" value="EHO62930.1"/>
    <property type="molecule type" value="Genomic_DNA"/>
</dbReference>
<sequence>MRKQLTAFLTALFLLLSGVAAWADYTEWKDSSYPFSAAKTIYLDQVDTAQVENLSPVEEWKLKDTFYRKISKIKDITILIKEPKPEGHLASGTGTEDALIGGSDTAIPKEAVEKGADIYILPRITTWQTDSYLVPAHTEWRNREIRDAWRDKDGRWHEYYRTITYPEYVPDYWVPYAEVTVTFEWYDTKTGSLIASSEDKRLRGSETHPEDLYGRIVDRFIKNMKKTLG</sequence>
<accession>H1D0Q1</accession>
<dbReference type="Proteomes" id="UP000003277">
    <property type="component" value="Unassembled WGS sequence"/>
</dbReference>
<organism evidence="2 3">
    <name type="scientific">Dialister succinatiphilus YIT 11850</name>
    <dbReference type="NCBI Taxonomy" id="742743"/>
    <lineage>
        <taxon>Bacteria</taxon>
        <taxon>Bacillati</taxon>
        <taxon>Bacillota</taxon>
        <taxon>Negativicutes</taxon>
        <taxon>Veillonellales</taxon>
        <taxon>Veillonellaceae</taxon>
        <taxon>Dialister</taxon>
    </lineage>
</organism>
<feature type="chain" id="PRO_5003548861" description="DUF4136 domain-containing protein" evidence="1">
    <location>
        <begin position="24"/>
        <end position="229"/>
    </location>
</feature>
<dbReference type="AlphaFoldDB" id="H1D0Q1"/>
<evidence type="ECO:0000313" key="3">
    <source>
        <dbReference type="Proteomes" id="UP000003277"/>
    </source>
</evidence>
<dbReference type="HOGENOM" id="CLU_1080221_0_0_9"/>
<dbReference type="eggNOG" id="ENOG5032U88">
    <property type="taxonomic scope" value="Bacteria"/>
</dbReference>
<name>H1D0Q1_9FIRM</name>
<keyword evidence="1" id="KW-0732">Signal</keyword>
<comment type="caution">
    <text evidence="2">The sequence shown here is derived from an EMBL/GenBank/DDBJ whole genome shotgun (WGS) entry which is preliminary data.</text>
</comment>
<dbReference type="OrthoDB" id="1665130at2"/>
<keyword evidence="3" id="KW-1185">Reference proteome</keyword>
<dbReference type="PATRIC" id="fig|742743.3.peg.1209"/>
<evidence type="ECO:0000256" key="1">
    <source>
        <dbReference type="SAM" id="SignalP"/>
    </source>
</evidence>
<reference evidence="2 3" key="1">
    <citation type="submission" date="2011-11" db="EMBL/GenBank/DDBJ databases">
        <title>The Genome Sequence of Dialister succinatiphilus YIT 11850.</title>
        <authorList>
            <consortium name="The Broad Institute Genome Sequencing Platform"/>
            <person name="Earl A."/>
            <person name="Ward D."/>
            <person name="Feldgarden M."/>
            <person name="Gevers D."/>
            <person name="Morotomi M."/>
            <person name="Young S.K."/>
            <person name="Zeng Q."/>
            <person name="Gargeya S."/>
            <person name="Fitzgerald M."/>
            <person name="Haas B."/>
            <person name="Abouelleil A."/>
            <person name="Alvarado L."/>
            <person name="Arachchi H.M."/>
            <person name="Berlin A."/>
            <person name="Brown A."/>
            <person name="Chapman S.B."/>
            <person name="Dunbar C."/>
            <person name="Gearin G."/>
            <person name="Goldberg J."/>
            <person name="Griggs A."/>
            <person name="Gujja S."/>
            <person name="Heiman D."/>
            <person name="Howarth C."/>
            <person name="Lui A."/>
            <person name="MacDonald P.J.P."/>
            <person name="Montmayeur A."/>
            <person name="Murphy C."/>
            <person name="Neiman D."/>
            <person name="Pearson M."/>
            <person name="Priest M."/>
            <person name="Roberts A."/>
            <person name="Saif S."/>
            <person name="Shea T."/>
            <person name="Sisk P."/>
            <person name="Stolte C."/>
            <person name="Sykes S."/>
            <person name="Wortman J."/>
            <person name="Nusbaum C."/>
            <person name="Birren B."/>
        </authorList>
    </citation>
    <scope>NUCLEOTIDE SEQUENCE [LARGE SCALE GENOMIC DNA]</scope>
    <source>
        <strain evidence="2 3">YIT 11850</strain>
    </source>
</reference>
<dbReference type="RefSeq" id="WP_008859683.1">
    <property type="nucleotide sequence ID" value="NZ_JH591188.1"/>
</dbReference>
<gene>
    <name evidence="2" type="ORF">HMPREF9453_01189</name>
</gene>
<evidence type="ECO:0008006" key="4">
    <source>
        <dbReference type="Google" id="ProtNLM"/>
    </source>
</evidence>
<feature type="signal peptide" evidence="1">
    <location>
        <begin position="1"/>
        <end position="23"/>
    </location>
</feature>
<proteinExistence type="predicted"/>
<evidence type="ECO:0000313" key="2">
    <source>
        <dbReference type="EMBL" id="EHO62930.1"/>
    </source>
</evidence>
<protein>
    <recommendedName>
        <fullName evidence="4">DUF4136 domain-containing protein</fullName>
    </recommendedName>
</protein>